<protein>
    <submittedName>
        <fullName evidence="1">Unannotated protein</fullName>
    </submittedName>
</protein>
<accession>A0A6J7S9A9</accession>
<reference evidence="1" key="1">
    <citation type="submission" date="2020-05" db="EMBL/GenBank/DDBJ databases">
        <authorList>
            <person name="Chiriac C."/>
            <person name="Salcher M."/>
            <person name="Ghai R."/>
            <person name="Kavagutti S V."/>
        </authorList>
    </citation>
    <scope>NUCLEOTIDE SEQUENCE</scope>
</reference>
<sequence length="611" mass="61369">MGVNRVASTKRGRTARTAGGVILATSLLALGLVTAATSSSGAAPVSTQIEALCSGADAASLATLNNFAGILGGNTIPVTLSATAADIPESAAIGEKINAQFNWTGTLSQKLINTAAGLGASIDAENISAQMTIKGPSDIGSFSATAPNLTVVPAVGVPSVIGLGTIGGEITTTGGGIITYRVASVSFTTKLLAAGIPVVLNITCAPTGSNLISTTSISDPDAPIFTSGIIPLAATAGGVATVDLLGGTSPIITSGKTPLQPETLRIVEEPSEGKATITDGVFSFTAPAKAGTYSTTVEICGVQKEDAGAPGVSEIQNLALGDNWAPIGSGGFDRRPIAFSLKFGGEETDLIWASDNLGGPEPTPENWAPATGPGQVGRYAALLFGSVYRGISAAQVQSALESLPNVGAGNVEVVAEKSNAARPNLVTNFKINFQGELAEQDVPALTLGQWYSVLPQEALTRINESVQALIPAPATTVPGAPATVDPLGGRTGQALNDFIVERILTGTFTPEISAAFVKVVIIDPITAAAPALIAAINGLFPKMIDPVAVPVVAGELPTEPEPLCSQGIIDVTVTAGVLGITLEKTDVQDATTTSGAQVAGTSDTQGLGFVG</sequence>
<gene>
    <name evidence="1" type="ORF">UFOPK4173_01461</name>
</gene>
<proteinExistence type="predicted"/>
<name>A0A6J7S9A9_9ZZZZ</name>
<dbReference type="AlphaFoldDB" id="A0A6J7S9A9"/>
<dbReference type="EMBL" id="CAFBPW010000195">
    <property type="protein sequence ID" value="CAB5037924.1"/>
    <property type="molecule type" value="Genomic_DNA"/>
</dbReference>
<organism evidence="1">
    <name type="scientific">freshwater metagenome</name>
    <dbReference type="NCBI Taxonomy" id="449393"/>
    <lineage>
        <taxon>unclassified sequences</taxon>
        <taxon>metagenomes</taxon>
        <taxon>ecological metagenomes</taxon>
    </lineage>
</organism>
<evidence type="ECO:0000313" key="1">
    <source>
        <dbReference type="EMBL" id="CAB5037924.1"/>
    </source>
</evidence>